<keyword evidence="3" id="KW-1185">Reference proteome</keyword>
<dbReference type="Gene3D" id="1.20.140.150">
    <property type="match status" value="1"/>
</dbReference>
<keyword evidence="1" id="KW-0472">Membrane</keyword>
<feature type="transmembrane region" description="Helical" evidence="1">
    <location>
        <begin position="160"/>
        <end position="186"/>
    </location>
</feature>
<feature type="transmembrane region" description="Helical" evidence="1">
    <location>
        <begin position="89"/>
        <end position="108"/>
    </location>
</feature>
<protein>
    <recommendedName>
        <fullName evidence="4">Pre-mRNA splicing factor</fullName>
    </recommendedName>
</protein>
<evidence type="ECO:0000313" key="2">
    <source>
        <dbReference type="EMBL" id="KAK8115116.1"/>
    </source>
</evidence>
<evidence type="ECO:0008006" key="4">
    <source>
        <dbReference type="Google" id="ProtNLM"/>
    </source>
</evidence>
<name>A0AAW0QXN9_9PEZI</name>
<sequence length="203" mass="22369">MTRLVVYNVALGVFVAATILTITSIMTPNWVEYSVTAQNTNATFSHHMGLHKSCSLSETADQTTCRPFPSEDDCRDDQFFCSMWRSSGFLMSFATVVELATAISFLVVMLGGKYKREEGWFVIAGLLIADAVIEFAGMGIVAYMFNTDAQFNVPGWRLGYSWILCTVSASVSVLLAIAFSLSAYFLPPEDDYEYVGDGVSVDF</sequence>
<evidence type="ECO:0000313" key="3">
    <source>
        <dbReference type="Proteomes" id="UP001392437"/>
    </source>
</evidence>
<feature type="transmembrane region" description="Helical" evidence="1">
    <location>
        <begin position="120"/>
        <end position="145"/>
    </location>
</feature>
<dbReference type="EMBL" id="JAQQWP010000006">
    <property type="protein sequence ID" value="KAK8115116.1"/>
    <property type="molecule type" value="Genomic_DNA"/>
</dbReference>
<reference evidence="2 3" key="1">
    <citation type="submission" date="2023-01" db="EMBL/GenBank/DDBJ databases">
        <title>Analysis of 21 Apiospora genomes using comparative genomics revels a genus with tremendous synthesis potential of carbohydrate active enzymes and secondary metabolites.</title>
        <authorList>
            <person name="Sorensen T."/>
        </authorList>
    </citation>
    <scope>NUCLEOTIDE SEQUENCE [LARGE SCALE GENOMIC DNA]</scope>
    <source>
        <strain evidence="2 3">CBS 117206</strain>
    </source>
</reference>
<organism evidence="2 3">
    <name type="scientific">Apiospora kogelbergensis</name>
    <dbReference type="NCBI Taxonomy" id="1337665"/>
    <lineage>
        <taxon>Eukaryota</taxon>
        <taxon>Fungi</taxon>
        <taxon>Dikarya</taxon>
        <taxon>Ascomycota</taxon>
        <taxon>Pezizomycotina</taxon>
        <taxon>Sordariomycetes</taxon>
        <taxon>Xylariomycetidae</taxon>
        <taxon>Amphisphaeriales</taxon>
        <taxon>Apiosporaceae</taxon>
        <taxon>Apiospora</taxon>
    </lineage>
</organism>
<dbReference type="AlphaFoldDB" id="A0AAW0QXN9"/>
<comment type="caution">
    <text evidence="2">The sequence shown here is derived from an EMBL/GenBank/DDBJ whole genome shotgun (WGS) entry which is preliminary data.</text>
</comment>
<dbReference type="Proteomes" id="UP001392437">
    <property type="component" value="Unassembled WGS sequence"/>
</dbReference>
<gene>
    <name evidence="2" type="ORF">PG999_007185</name>
</gene>
<accession>A0AAW0QXN9</accession>
<keyword evidence="1" id="KW-1133">Transmembrane helix</keyword>
<keyword evidence="1" id="KW-0812">Transmembrane</keyword>
<feature type="transmembrane region" description="Helical" evidence="1">
    <location>
        <begin position="5"/>
        <end position="26"/>
    </location>
</feature>
<proteinExistence type="predicted"/>
<evidence type="ECO:0000256" key="1">
    <source>
        <dbReference type="SAM" id="Phobius"/>
    </source>
</evidence>